<evidence type="ECO:0008006" key="3">
    <source>
        <dbReference type="Google" id="ProtNLM"/>
    </source>
</evidence>
<proteinExistence type="predicted"/>
<evidence type="ECO:0000313" key="2">
    <source>
        <dbReference type="Proteomes" id="UP001327093"/>
    </source>
</evidence>
<organism evidence="1 2">
    <name type="scientific">Saccharopolyspora mangrovi</name>
    <dbReference type="NCBI Taxonomy" id="3082379"/>
    <lineage>
        <taxon>Bacteria</taxon>
        <taxon>Bacillati</taxon>
        <taxon>Actinomycetota</taxon>
        <taxon>Actinomycetes</taxon>
        <taxon>Pseudonocardiales</taxon>
        <taxon>Pseudonocardiaceae</taxon>
        <taxon>Saccharopolyspora</taxon>
    </lineage>
</organism>
<sequence>MTAPSQPRLPACEFCGGQQVGGLQLTGQYVGVHPRGKRMWMRPLSTVSAVTCLGCGHTRLVADDLPALRKEAQENPHHFYW</sequence>
<name>A0ABU6A7W8_9PSEU</name>
<gene>
    <name evidence="1" type="ORF">R4I43_09020</name>
</gene>
<dbReference type="Proteomes" id="UP001327093">
    <property type="component" value="Unassembled WGS sequence"/>
</dbReference>
<dbReference type="RefSeq" id="WP_324265103.1">
    <property type="nucleotide sequence ID" value="NZ_JAWLNX010000005.1"/>
</dbReference>
<reference evidence="1 2" key="1">
    <citation type="submission" date="2023-10" db="EMBL/GenBank/DDBJ databases">
        <title>Saccharopolyspora sp. nov., isolated from mangrove soil.</title>
        <authorList>
            <person name="Lu Y."/>
            <person name="Liu W."/>
        </authorList>
    </citation>
    <scope>NUCLEOTIDE SEQUENCE [LARGE SCALE GENOMIC DNA]</scope>
    <source>
        <strain evidence="1 2">S2-29</strain>
    </source>
</reference>
<keyword evidence="2" id="KW-1185">Reference proteome</keyword>
<protein>
    <recommendedName>
        <fullName evidence="3">YgiT-type zinc finger protein</fullName>
    </recommendedName>
</protein>
<accession>A0ABU6A7W8</accession>
<comment type="caution">
    <text evidence="1">The sequence shown here is derived from an EMBL/GenBank/DDBJ whole genome shotgun (WGS) entry which is preliminary data.</text>
</comment>
<evidence type="ECO:0000313" key="1">
    <source>
        <dbReference type="EMBL" id="MEB3367548.1"/>
    </source>
</evidence>
<dbReference type="EMBL" id="JAWLNX010000005">
    <property type="protein sequence ID" value="MEB3367548.1"/>
    <property type="molecule type" value="Genomic_DNA"/>
</dbReference>